<proteinExistence type="inferred from homology"/>
<keyword evidence="2 4" id="KW-0479">Metal-binding</keyword>
<dbReference type="PANTHER" id="PTHR28657:SF10">
    <property type="entry name" value="INDOLEAMINE 2,3-DIOXYGENASE"/>
    <property type="match status" value="1"/>
</dbReference>
<organism evidence="6 7">
    <name type="scientific">Pseudovirgaria hyperparasitica</name>
    <dbReference type="NCBI Taxonomy" id="470096"/>
    <lineage>
        <taxon>Eukaryota</taxon>
        <taxon>Fungi</taxon>
        <taxon>Dikarya</taxon>
        <taxon>Ascomycota</taxon>
        <taxon>Pezizomycotina</taxon>
        <taxon>Dothideomycetes</taxon>
        <taxon>Dothideomycetes incertae sedis</taxon>
        <taxon>Acrospermales</taxon>
        <taxon>Acrospermaceae</taxon>
        <taxon>Pseudovirgaria</taxon>
    </lineage>
</organism>
<dbReference type="GO" id="GO:0020037">
    <property type="term" value="F:heme binding"/>
    <property type="evidence" value="ECO:0007669"/>
    <property type="project" value="UniProtKB-UniRule"/>
</dbReference>
<dbReference type="InterPro" id="IPR000898">
    <property type="entry name" value="Indolamine_dOase"/>
</dbReference>
<keyword evidence="3 4" id="KW-0408">Iron</keyword>
<evidence type="ECO:0000256" key="5">
    <source>
        <dbReference type="RuleBase" id="RU369119"/>
    </source>
</evidence>
<dbReference type="SUPFAM" id="SSF140959">
    <property type="entry name" value="Indolic compounds 2,3-dioxygenase-like"/>
    <property type="match status" value="1"/>
</dbReference>
<dbReference type="PROSITE" id="PS00876">
    <property type="entry name" value="IDO_1"/>
    <property type="match status" value="1"/>
</dbReference>
<dbReference type="GO" id="GO:0046872">
    <property type="term" value="F:metal ion binding"/>
    <property type="evidence" value="ECO:0007669"/>
    <property type="project" value="UniProtKB-UniRule"/>
</dbReference>
<keyword evidence="4 5" id="KW-0349">Heme</keyword>
<dbReference type="GO" id="GO:0033754">
    <property type="term" value="F:indoleamine 2,3-dioxygenase activity"/>
    <property type="evidence" value="ECO:0007669"/>
    <property type="project" value="UniProtKB-EC"/>
</dbReference>
<evidence type="ECO:0000256" key="1">
    <source>
        <dbReference type="ARBA" id="ARBA00007119"/>
    </source>
</evidence>
<dbReference type="EMBL" id="ML996569">
    <property type="protein sequence ID" value="KAF2759836.1"/>
    <property type="molecule type" value="Genomic_DNA"/>
</dbReference>
<comment type="similarity">
    <text evidence="1 5">Belongs to the indoleamine 2,3-dioxygenase family.</text>
</comment>
<feature type="binding site" description="proximal binding residue" evidence="4">
    <location>
        <position position="368"/>
    </location>
    <ligand>
        <name>heme b</name>
        <dbReference type="ChEBI" id="CHEBI:60344"/>
    </ligand>
    <ligandPart>
        <name>Fe</name>
        <dbReference type="ChEBI" id="CHEBI:18248"/>
    </ligandPart>
</feature>
<dbReference type="Gene3D" id="1.20.58.480">
    <property type="match status" value="1"/>
</dbReference>
<dbReference type="GeneID" id="54483763"/>
<dbReference type="InterPro" id="IPR037217">
    <property type="entry name" value="Trp/Indoleamine_2_3_dOase-like"/>
</dbReference>
<accession>A0A6A6WDA3</accession>
<dbReference type="AlphaFoldDB" id="A0A6A6WDA3"/>
<comment type="catalytic activity">
    <reaction evidence="5">
        <text>L-tryptophan + O2 = N-formyl-L-kynurenine</text>
        <dbReference type="Rhea" id="RHEA:24536"/>
        <dbReference type="ChEBI" id="CHEBI:15379"/>
        <dbReference type="ChEBI" id="CHEBI:57912"/>
        <dbReference type="ChEBI" id="CHEBI:58629"/>
    </reaction>
</comment>
<sequence length="434" mass="48273">MGVHVFPSSTTQTHTIPCFADLSKYAVTENGFLPADLPLRRLPRYYEPWEAIITKLSKLLAHDLLHDEIRHLPILSVHKLQTVAEWRRAYVILAFFTHGYIWGGPKPSEILPPQVAVPFAAISQHLELPPVATYAALNLWNFTSASPDFSTLDALQSLHTMTGTLDEAWFYLVSVAVEAQGAPAIQILLRAMESAEAQDYTGATQRLEEIVPHIHRLGKVLMRMSEKCDPDVFYDDIRPFLAGSKNMASAGLPNGVFYDYGDGRGEWMQVRGGSNAQSSLIQFLDLALGVRHESNGEVKAVGTGPVRSFHEEMRDYMPGPHRRFLEDVSAASKIQEFALRPGHAVQQTRLRDAYQAALQALSDFRGLHLQIVTKYIIIPSRRSKQTLRTNLASMSSDVAKQKDGALTGTGGTDLMPFLKQTRQETEDAGKTVLH</sequence>
<evidence type="ECO:0000256" key="4">
    <source>
        <dbReference type="PIRSR" id="PIRSR600898-1"/>
    </source>
</evidence>
<protein>
    <recommendedName>
        <fullName evidence="5">Indoleamine 2,3-dioxygenase</fullName>
        <ecNumber evidence="5">1.13.11.52</ecNumber>
    </recommendedName>
</protein>
<keyword evidence="5" id="KW-0560">Oxidoreductase</keyword>
<dbReference type="GO" id="GO:0019441">
    <property type="term" value="P:L-tryptophan catabolic process to kynurenine"/>
    <property type="evidence" value="ECO:0007669"/>
    <property type="project" value="UniProtKB-UniRule"/>
</dbReference>
<keyword evidence="5 6" id="KW-0223">Dioxygenase</keyword>
<dbReference type="Pfam" id="PF01231">
    <property type="entry name" value="IDO"/>
    <property type="match status" value="1"/>
</dbReference>
<name>A0A6A6WDA3_9PEZI</name>
<evidence type="ECO:0000313" key="7">
    <source>
        <dbReference type="Proteomes" id="UP000799437"/>
    </source>
</evidence>
<evidence type="ECO:0000313" key="6">
    <source>
        <dbReference type="EMBL" id="KAF2759836.1"/>
    </source>
</evidence>
<keyword evidence="7" id="KW-1185">Reference proteome</keyword>
<dbReference type="EC" id="1.13.11.52" evidence="5"/>
<dbReference type="RefSeq" id="XP_033602287.1">
    <property type="nucleotide sequence ID" value="XM_033742709.1"/>
</dbReference>
<dbReference type="Proteomes" id="UP000799437">
    <property type="component" value="Unassembled WGS sequence"/>
</dbReference>
<gene>
    <name evidence="6" type="ORF">EJ05DRAFT_463259</name>
</gene>
<evidence type="ECO:0000256" key="2">
    <source>
        <dbReference type="ARBA" id="ARBA00022723"/>
    </source>
</evidence>
<comment type="function">
    <text evidence="5">Produces N-formyl-kynurenine through the oxidation of tryptophan.</text>
</comment>
<dbReference type="PANTHER" id="PTHR28657">
    <property type="entry name" value="INDOLEAMINE 2,3-DIOXYGENASE"/>
    <property type="match status" value="1"/>
</dbReference>
<dbReference type="GO" id="GO:0034354">
    <property type="term" value="P:'de novo' NAD+ biosynthetic process from L-tryptophan"/>
    <property type="evidence" value="ECO:0007669"/>
    <property type="project" value="TreeGrafter"/>
</dbReference>
<dbReference type="GO" id="GO:0005737">
    <property type="term" value="C:cytoplasm"/>
    <property type="evidence" value="ECO:0007669"/>
    <property type="project" value="TreeGrafter"/>
</dbReference>
<reference evidence="6" key="1">
    <citation type="journal article" date="2020" name="Stud. Mycol.">
        <title>101 Dothideomycetes genomes: a test case for predicting lifestyles and emergence of pathogens.</title>
        <authorList>
            <person name="Haridas S."/>
            <person name="Albert R."/>
            <person name="Binder M."/>
            <person name="Bloem J."/>
            <person name="Labutti K."/>
            <person name="Salamov A."/>
            <person name="Andreopoulos B."/>
            <person name="Baker S."/>
            <person name="Barry K."/>
            <person name="Bills G."/>
            <person name="Bluhm B."/>
            <person name="Cannon C."/>
            <person name="Castanera R."/>
            <person name="Culley D."/>
            <person name="Daum C."/>
            <person name="Ezra D."/>
            <person name="Gonzalez J."/>
            <person name="Henrissat B."/>
            <person name="Kuo A."/>
            <person name="Liang C."/>
            <person name="Lipzen A."/>
            <person name="Lutzoni F."/>
            <person name="Magnuson J."/>
            <person name="Mondo S."/>
            <person name="Nolan M."/>
            <person name="Ohm R."/>
            <person name="Pangilinan J."/>
            <person name="Park H.-J."/>
            <person name="Ramirez L."/>
            <person name="Alfaro M."/>
            <person name="Sun H."/>
            <person name="Tritt A."/>
            <person name="Yoshinaga Y."/>
            <person name="Zwiers L.-H."/>
            <person name="Turgeon B."/>
            <person name="Goodwin S."/>
            <person name="Spatafora J."/>
            <person name="Crous P."/>
            <person name="Grigoriev I."/>
        </authorList>
    </citation>
    <scope>NUCLEOTIDE SEQUENCE</scope>
    <source>
        <strain evidence="6">CBS 121739</strain>
    </source>
</reference>
<dbReference type="OrthoDB" id="540174at2759"/>
<evidence type="ECO:0000256" key="3">
    <source>
        <dbReference type="ARBA" id="ARBA00023004"/>
    </source>
</evidence>